<evidence type="ECO:0000256" key="4">
    <source>
        <dbReference type="ARBA" id="ARBA00023027"/>
    </source>
</evidence>
<keyword evidence="7" id="KW-0963">Cytoplasm</keyword>
<dbReference type="NCBIfam" id="TIGR00196">
    <property type="entry name" value="yjeF_cterm"/>
    <property type="match status" value="1"/>
</dbReference>
<feature type="domain" description="YjeF C-terminal" evidence="8">
    <location>
        <begin position="7"/>
        <end position="326"/>
    </location>
</feature>
<accession>A0A0C3CL65</accession>
<dbReference type="GO" id="GO:0005524">
    <property type="term" value="F:ATP binding"/>
    <property type="evidence" value="ECO:0007669"/>
    <property type="project" value="UniProtKB-KW"/>
</dbReference>
<comment type="cofactor">
    <cofactor evidence="7">
        <name>Mg(2+)</name>
        <dbReference type="ChEBI" id="CHEBI:18420"/>
    </cofactor>
</comment>
<reference evidence="9 10" key="1">
    <citation type="submission" date="2014-04" db="EMBL/GenBank/DDBJ databases">
        <authorList>
            <consortium name="DOE Joint Genome Institute"/>
            <person name="Kuo A."/>
            <person name="Tarkka M."/>
            <person name="Buscot F."/>
            <person name="Kohler A."/>
            <person name="Nagy L.G."/>
            <person name="Floudas D."/>
            <person name="Copeland A."/>
            <person name="Barry K.W."/>
            <person name="Cichocki N."/>
            <person name="Veneault-Fourrey C."/>
            <person name="LaButti K."/>
            <person name="Lindquist E.A."/>
            <person name="Lipzen A."/>
            <person name="Lundell T."/>
            <person name="Morin E."/>
            <person name="Murat C."/>
            <person name="Sun H."/>
            <person name="Tunlid A."/>
            <person name="Henrissat B."/>
            <person name="Grigoriev I.V."/>
            <person name="Hibbett D.S."/>
            <person name="Martin F."/>
            <person name="Nordberg H.P."/>
            <person name="Cantor M.N."/>
            <person name="Hua S.X."/>
        </authorList>
    </citation>
    <scope>NUCLEOTIDE SEQUENCE [LARGE SCALE GENOMIC DNA]</scope>
    <source>
        <strain evidence="9 10">F 1598</strain>
    </source>
</reference>
<evidence type="ECO:0000256" key="5">
    <source>
        <dbReference type="ARBA" id="ARBA00023239"/>
    </source>
</evidence>
<dbReference type="OrthoDB" id="8110916at2759"/>
<comment type="catalytic activity">
    <reaction evidence="6 7">
        <text>(6S)-NADPHX + ATP = ADP + phosphate + NADPH + H(+)</text>
        <dbReference type="Rhea" id="RHEA:32231"/>
        <dbReference type="ChEBI" id="CHEBI:15378"/>
        <dbReference type="ChEBI" id="CHEBI:30616"/>
        <dbReference type="ChEBI" id="CHEBI:43474"/>
        <dbReference type="ChEBI" id="CHEBI:57783"/>
        <dbReference type="ChEBI" id="CHEBI:64076"/>
        <dbReference type="ChEBI" id="CHEBI:456216"/>
        <dbReference type="EC" id="4.2.1.93"/>
    </reaction>
</comment>
<comment type="function">
    <text evidence="7">Catalyzes the dehydration of the S-form of NAD(P)HX at the expense of ATP, which is converted to ADP. Together with NAD(P)HX epimerase, which catalyzes the epimerization of the S- and R-forms, the enzyme allows the repair of both epimers of NAD(P)HX, a damaged form of NAD(P)H that is a result of enzymatic or heat-dependent hydration.</text>
</comment>
<keyword evidence="1 7" id="KW-0547">Nucleotide-binding</keyword>
<keyword evidence="4 7" id="KW-0520">NAD</keyword>
<dbReference type="GO" id="GO:0047453">
    <property type="term" value="F:ATP-dependent NAD(P)H-hydrate dehydratase activity"/>
    <property type="evidence" value="ECO:0007669"/>
    <property type="project" value="UniProtKB-UniRule"/>
</dbReference>
<feature type="binding site" evidence="7">
    <location>
        <position position="252"/>
    </location>
    <ligand>
        <name>(6S)-NADPHX</name>
        <dbReference type="ChEBI" id="CHEBI:64076"/>
    </ligand>
</feature>
<feature type="binding site" evidence="7">
    <location>
        <begin position="164"/>
        <end position="170"/>
    </location>
    <ligand>
        <name>(6S)-NADPHX</name>
        <dbReference type="ChEBI" id="CHEBI:64076"/>
    </ligand>
</feature>
<dbReference type="AlphaFoldDB" id="A0A0C3CL65"/>
<dbReference type="STRING" id="765440.A0A0C3CL65"/>
<evidence type="ECO:0000259" key="8">
    <source>
        <dbReference type="PROSITE" id="PS51383"/>
    </source>
</evidence>
<dbReference type="Proteomes" id="UP000054166">
    <property type="component" value="Unassembled WGS sequence"/>
</dbReference>
<evidence type="ECO:0000256" key="3">
    <source>
        <dbReference type="ARBA" id="ARBA00022857"/>
    </source>
</evidence>
<dbReference type="Gene3D" id="3.40.1190.20">
    <property type="match status" value="1"/>
</dbReference>
<name>A0A0C3CL65_PILCF</name>
<feature type="binding site" evidence="7">
    <location>
        <begin position="202"/>
        <end position="206"/>
    </location>
    <ligand>
        <name>ATP</name>
        <dbReference type="ChEBI" id="CHEBI:30616"/>
    </ligand>
</feature>
<dbReference type="HAMAP" id="MF_01965">
    <property type="entry name" value="NADHX_dehydratase"/>
    <property type="match status" value="1"/>
</dbReference>
<proteinExistence type="inferred from homology"/>
<dbReference type="GO" id="GO:0110051">
    <property type="term" value="P:metabolite repair"/>
    <property type="evidence" value="ECO:0007669"/>
    <property type="project" value="TreeGrafter"/>
</dbReference>
<dbReference type="CDD" id="cd01171">
    <property type="entry name" value="YXKO-related"/>
    <property type="match status" value="1"/>
</dbReference>
<evidence type="ECO:0000256" key="1">
    <source>
        <dbReference type="ARBA" id="ARBA00022741"/>
    </source>
</evidence>
<dbReference type="PANTHER" id="PTHR12592:SF0">
    <property type="entry name" value="ATP-DEPENDENT (S)-NAD(P)H-HYDRATE DEHYDRATASE"/>
    <property type="match status" value="1"/>
</dbReference>
<organism evidence="9 10">
    <name type="scientific">Piloderma croceum (strain F 1598)</name>
    <dbReference type="NCBI Taxonomy" id="765440"/>
    <lineage>
        <taxon>Eukaryota</taxon>
        <taxon>Fungi</taxon>
        <taxon>Dikarya</taxon>
        <taxon>Basidiomycota</taxon>
        <taxon>Agaricomycotina</taxon>
        <taxon>Agaricomycetes</taxon>
        <taxon>Agaricomycetidae</taxon>
        <taxon>Atheliales</taxon>
        <taxon>Atheliaceae</taxon>
        <taxon>Piloderma</taxon>
    </lineage>
</organism>
<evidence type="ECO:0000256" key="7">
    <source>
        <dbReference type="HAMAP-Rule" id="MF_03157"/>
    </source>
</evidence>
<dbReference type="PROSITE" id="PS51383">
    <property type="entry name" value="YJEF_C_3"/>
    <property type="match status" value="1"/>
</dbReference>
<keyword evidence="7" id="KW-0597">Phosphoprotein</keyword>
<evidence type="ECO:0000313" key="9">
    <source>
        <dbReference type="EMBL" id="KIM90397.1"/>
    </source>
</evidence>
<reference evidence="10" key="2">
    <citation type="submission" date="2015-01" db="EMBL/GenBank/DDBJ databases">
        <title>Evolutionary Origins and Diversification of the Mycorrhizal Mutualists.</title>
        <authorList>
            <consortium name="DOE Joint Genome Institute"/>
            <consortium name="Mycorrhizal Genomics Consortium"/>
            <person name="Kohler A."/>
            <person name="Kuo A."/>
            <person name="Nagy L.G."/>
            <person name="Floudas D."/>
            <person name="Copeland A."/>
            <person name="Barry K.W."/>
            <person name="Cichocki N."/>
            <person name="Veneault-Fourrey C."/>
            <person name="LaButti K."/>
            <person name="Lindquist E.A."/>
            <person name="Lipzen A."/>
            <person name="Lundell T."/>
            <person name="Morin E."/>
            <person name="Murat C."/>
            <person name="Riley R."/>
            <person name="Ohm R."/>
            <person name="Sun H."/>
            <person name="Tunlid A."/>
            <person name="Henrissat B."/>
            <person name="Grigoriev I.V."/>
            <person name="Hibbett D.S."/>
            <person name="Martin F."/>
        </authorList>
    </citation>
    <scope>NUCLEOTIDE SEQUENCE [LARGE SCALE GENOMIC DNA]</scope>
    <source>
        <strain evidence="10">F 1598</strain>
    </source>
</reference>
<dbReference type="InParanoid" id="A0A0C3CL65"/>
<keyword evidence="2 7" id="KW-0067">ATP-binding</keyword>
<evidence type="ECO:0000256" key="2">
    <source>
        <dbReference type="ARBA" id="ARBA00022840"/>
    </source>
</evidence>
<dbReference type="EC" id="4.2.1.93" evidence="7"/>
<dbReference type="GO" id="GO:0005737">
    <property type="term" value="C:cytoplasm"/>
    <property type="evidence" value="ECO:0007669"/>
    <property type="project" value="UniProtKB-SubCell"/>
</dbReference>
<sequence>MPVPKPIIEQLRKLIPPLNGTLHKGQSGRVGVLGGAQDYTGAPFFAAMSALRLGADLSHVICSPTAAGAIKSYSPDLIVHPILREELSPEKVRPELDSILSRLHVLILGPGLGREDYMQSYTRMALSMACAQGMFVVLDADALWMVNQDISVIKGYRRAILTPNVIEFIRLSEALSIDSDAPADKKAGLVSKALGGVTIVQKGAKDIIAVDTTGDAADPEKSKVQGGEKELIKEQIEIDIKGGYKRCGGQGDILSGVVGTMLAWGKCYEGGAFGDNTIPVSRIPTLAAVGGCMVTRTASRFAFKKQGRALVTQDMLPELGNAFSEIFGEDAQYGDKGKL</sequence>
<dbReference type="SUPFAM" id="SSF53613">
    <property type="entry name" value="Ribokinase-like"/>
    <property type="match status" value="1"/>
</dbReference>
<feature type="binding site" evidence="7">
    <location>
        <position position="111"/>
    </location>
    <ligand>
        <name>(6S)-NADPHX</name>
        <dbReference type="ChEBI" id="CHEBI:64076"/>
    </ligand>
</feature>
<comment type="catalytic activity">
    <reaction evidence="7">
        <text>(6S)-NADHX + ATP = ADP + phosphate + NADH + H(+)</text>
        <dbReference type="Rhea" id="RHEA:19017"/>
        <dbReference type="ChEBI" id="CHEBI:15378"/>
        <dbReference type="ChEBI" id="CHEBI:30616"/>
        <dbReference type="ChEBI" id="CHEBI:43474"/>
        <dbReference type="ChEBI" id="CHEBI:57945"/>
        <dbReference type="ChEBI" id="CHEBI:64074"/>
        <dbReference type="ChEBI" id="CHEBI:456216"/>
        <dbReference type="EC" id="4.2.1.93"/>
    </reaction>
</comment>
<keyword evidence="5 7" id="KW-0456">Lyase</keyword>
<dbReference type="HOGENOM" id="CLU_030651_0_0_1"/>
<evidence type="ECO:0000256" key="6">
    <source>
        <dbReference type="ARBA" id="ARBA00047472"/>
    </source>
</evidence>
<dbReference type="GO" id="GO:0046496">
    <property type="term" value="P:nicotinamide nucleotide metabolic process"/>
    <property type="evidence" value="ECO:0007669"/>
    <property type="project" value="UniProtKB-UniRule"/>
</dbReference>
<dbReference type="EMBL" id="KN832973">
    <property type="protein sequence ID" value="KIM90397.1"/>
    <property type="molecule type" value="Genomic_DNA"/>
</dbReference>
<dbReference type="PANTHER" id="PTHR12592">
    <property type="entry name" value="ATP-DEPENDENT (S)-NAD(P)H-HYDRATE DEHYDRATASE FAMILY MEMBER"/>
    <property type="match status" value="1"/>
</dbReference>
<keyword evidence="3" id="KW-0521">NADP</keyword>
<evidence type="ECO:0000313" key="10">
    <source>
        <dbReference type="Proteomes" id="UP000054166"/>
    </source>
</evidence>
<dbReference type="InterPro" id="IPR029056">
    <property type="entry name" value="Ribokinase-like"/>
</dbReference>
<dbReference type="FunCoup" id="A0A0C3CL65">
    <property type="interactions" value="21"/>
</dbReference>
<keyword evidence="10" id="KW-1185">Reference proteome</keyword>
<dbReference type="Pfam" id="PF01256">
    <property type="entry name" value="Carb_kinase"/>
    <property type="match status" value="1"/>
</dbReference>
<gene>
    <name evidence="9" type="ORF">PILCRDRAFT_812134</name>
</gene>
<feature type="binding site" evidence="7">
    <location>
        <begin position="242"/>
        <end position="251"/>
    </location>
    <ligand>
        <name>ATP</name>
        <dbReference type="ChEBI" id="CHEBI:30616"/>
    </ligand>
</feature>
<dbReference type="InterPro" id="IPR000631">
    <property type="entry name" value="CARKD"/>
</dbReference>
<comment type="similarity">
    <text evidence="7">Belongs to the NnrD/CARKD family.</text>
</comment>
<comment type="subcellular location">
    <subcellularLocation>
        <location evidence="7">Cytoplasm</location>
    </subcellularLocation>
</comment>
<protein>
    <recommendedName>
        <fullName evidence="7">ATP-dependent (S)-NAD(P)H-hydrate dehydratase</fullName>
        <ecNumber evidence="7">4.2.1.93</ecNumber>
    </recommendedName>
    <alternativeName>
        <fullName evidence="7">ATP-dependent NAD(P)HX dehydratase</fullName>
    </alternativeName>
</protein>